<accession>A0A1X2HQK5</accession>
<dbReference type="PANTHER" id="PTHR12661:SF5">
    <property type="entry name" value="SUPPRESSOR OF SWI4 1 HOMOLOG"/>
    <property type="match status" value="1"/>
</dbReference>
<dbReference type="PROSITE" id="PS50833">
    <property type="entry name" value="BRIX"/>
    <property type="match status" value="1"/>
</dbReference>
<name>A0A1X2HQK5_SYNRA</name>
<dbReference type="FunCoup" id="A0A1X2HQK5">
    <property type="interactions" value="436"/>
</dbReference>
<dbReference type="PANTHER" id="PTHR12661">
    <property type="entry name" value="PETER PAN-RELATED"/>
    <property type="match status" value="1"/>
</dbReference>
<dbReference type="InterPro" id="IPR045112">
    <property type="entry name" value="PPAN-like"/>
</dbReference>
<feature type="domain" description="Brix" evidence="2">
    <location>
        <begin position="24"/>
        <end position="288"/>
    </location>
</feature>
<sequence length="396" mass="45718">MARKKKGSKRKHAQVTPDDEANIPKSFVMRSGNVGRTITQLTKDFRKVMQPHTAKRLQERKTNRFRDFVAVSGQLGVTHFMIFSQTESNVNMRICRVPRGPTLHFRVLEYSLAKDCVALYKNPKTSVMDYLAPPLLVLNNFKQEGKQFRVMTAMLQNMFPPIDVQTLQLSSTRRVLLFNYNETNETIDVRHFGIHVKEIGVSKSIKRILKSGMTDLGSYEDISDYILKEAVVSESDVEDGPEGNVELPENYRVRRSNLTQENQRSIRLQEFGPRLTLQLFKIENGLCEGEVLYHRFVQKTKQEVQATEAKRQRLALEKAERREQQEANVEKKQKEKEDRKKQAQSQKPAAADQDEADDEEDDKDEKDNESDDAMDEDDESEPEVIEEDSEEGEDDE</sequence>
<dbReference type="OMA" id="KDYTVMT"/>
<comment type="caution">
    <text evidence="3">The sequence shown here is derived from an EMBL/GenBank/DDBJ whole genome shotgun (WGS) entry which is preliminary data.</text>
</comment>
<dbReference type="GO" id="GO:0000027">
    <property type="term" value="P:ribosomal large subunit assembly"/>
    <property type="evidence" value="ECO:0007669"/>
    <property type="project" value="TreeGrafter"/>
</dbReference>
<dbReference type="EMBL" id="MCGN01000002">
    <property type="protein sequence ID" value="ORZ01658.1"/>
    <property type="molecule type" value="Genomic_DNA"/>
</dbReference>
<keyword evidence="4" id="KW-1185">Reference proteome</keyword>
<dbReference type="InParanoid" id="A0A1X2HQK5"/>
<evidence type="ECO:0000259" key="2">
    <source>
        <dbReference type="PROSITE" id="PS50833"/>
    </source>
</evidence>
<dbReference type="GO" id="GO:0030687">
    <property type="term" value="C:preribosome, large subunit precursor"/>
    <property type="evidence" value="ECO:0007669"/>
    <property type="project" value="TreeGrafter"/>
</dbReference>
<feature type="compositionally biased region" description="Basic and acidic residues" evidence="1">
    <location>
        <begin position="317"/>
        <end position="341"/>
    </location>
</feature>
<evidence type="ECO:0000313" key="4">
    <source>
        <dbReference type="Proteomes" id="UP000242180"/>
    </source>
</evidence>
<evidence type="ECO:0000256" key="1">
    <source>
        <dbReference type="SAM" id="MobiDB-lite"/>
    </source>
</evidence>
<feature type="region of interest" description="Disordered" evidence="1">
    <location>
        <begin position="1"/>
        <end position="22"/>
    </location>
</feature>
<proteinExistence type="predicted"/>
<organism evidence="3 4">
    <name type="scientific">Syncephalastrum racemosum</name>
    <name type="common">Filamentous fungus</name>
    <dbReference type="NCBI Taxonomy" id="13706"/>
    <lineage>
        <taxon>Eukaryota</taxon>
        <taxon>Fungi</taxon>
        <taxon>Fungi incertae sedis</taxon>
        <taxon>Mucoromycota</taxon>
        <taxon>Mucoromycotina</taxon>
        <taxon>Mucoromycetes</taxon>
        <taxon>Mucorales</taxon>
        <taxon>Syncephalastraceae</taxon>
        <taxon>Syncephalastrum</taxon>
    </lineage>
</organism>
<reference evidence="3 4" key="1">
    <citation type="submission" date="2016-07" db="EMBL/GenBank/DDBJ databases">
        <title>Pervasive Adenine N6-methylation of Active Genes in Fungi.</title>
        <authorList>
            <consortium name="DOE Joint Genome Institute"/>
            <person name="Mondo S.J."/>
            <person name="Dannebaum R.O."/>
            <person name="Kuo R.C."/>
            <person name="Labutti K."/>
            <person name="Haridas S."/>
            <person name="Kuo A."/>
            <person name="Salamov A."/>
            <person name="Ahrendt S.R."/>
            <person name="Lipzen A."/>
            <person name="Sullivan W."/>
            <person name="Andreopoulos W.B."/>
            <person name="Clum A."/>
            <person name="Lindquist E."/>
            <person name="Daum C."/>
            <person name="Ramamoorthy G.K."/>
            <person name="Gryganskyi A."/>
            <person name="Culley D."/>
            <person name="Magnuson J.K."/>
            <person name="James T.Y."/>
            <person name="O'Malley M.A."/>
            <person name="Stajich J.E."/>
            <person name="Spatafora J.W."/>
            <person name="Visel A."/>
            <person name="Grigoriev I.V."/>
        </authorList>
    </citation>
    <scope>NUCLEOTIDE SEQUENCE [LARGE SCALE GENOMIC DNA]</scope>
    <source>
        <strain evidence="3 4">NRRL 2496</strain>
    </source>
</reference>
<dbReference type="Proteomes" id="UP000242180">
    <property type="component" value="Unassembled WGS sequence"/>
</dbReference>
<dbReference type="OrthoDB" id="10261452at2759"/>
<dbReference type="SMART" id="SM00879">
    <property type="entry name" value="Brix"/>
    <property type="match status" value="1"/>
</dbReference>
<dbReference type="Pfam" id="PF04427">
    <property type="entry name" value="Brix"/>
    <property type="match status" value="1"/>
</dbReference>
<dbReference type="GO" id="GO:0019843">
    <property type="term" value="F:rRNA binding"/>
    <property type="evidence" value="ECO:0007669"/>
    <property type="project" value="InterPro"/>
</dbReference>
<feature type="region of interest" description="Disordered" evidence="1">
    <location>
        <begin position="317"/>
        <end position="396"/>
    </location>
</feature>
<dbReference type="STRING" id="13706.A0A1X2HQK5"/>
<protein>
    <submittedName>
        <fullName evidence="3">Brix domain-domain-containing protein</fullName>
    </submittedName>
</protein>
<gene>
    <name evidence="3" type="ORF">BCR43DRAFT_470440</name>
</gene>
<evidence type="ECO:0000313" key="3">
    <source>
        <dbReference type="EMBL" id="ORZ01658.1"/>
    </source>
</evidence>
<feature type="compositionally biased region" description="Acidic residues" evidence="1">
    <location>
        <begin position="352"/>
        <end position="396"/>
    </location>
</feature>
<dbReference type="AlphaFoldDB" id="A0A1X2HQK5"/>
<dbReference type="GO" id="GO:0006364">
    <property type="term" value="P:rRNA processing"/>
    <property type="evidence" value="ECO:0007669"/>
    <property type="project" value="InterPro"/>
</dbReference>
<dbReference type="InterPro" id="IPR007109">
    <property type="entry name" value="Brix"/>
</dbReference>
<feature type="compositionally biased region" description="Basic residues" evidence="1">
    <location>
        <begin position="1"/>
        <end position="13"/>
    </location>
</feature>